<dbReference type="GO" id="GO:0000175">
    <property type="term" value="F:3'-5'-RNA exonuclease activity"/>
    <property type="evidence" value="ECO:0007669"/>
    <property type="project" value="TreeGrafter"/>
</dbReference>
<feature type="compositionally biased region" description="Polar residues" evidence="2">
    <location>
        <begin position="539"/>
        <end position="559"/>
    </location>
</feature>
<dbReference type="Gene3D" id="2.40.50.140">
    <property type="entry name" value="Nucleic acid-binding proteins"/>
    <property type="match status" value="1"/>
</dbReference>
<feature type="compositionally biased region" description="Gly residues" evidence="2">
    <location>
        <begin position="164"/>
        <end position="176"/>
    </location>
</feature>
<dbReference type="SUPFAM" id="SSF50249">
    <property type="entry name" value="Nucleic acid-binding proteins"/>
    <property type="match status" value="3"/>
</dbReference>
<dbReference type="InterPro" id="IPR001900">
    <property type="entry name" value="RNase_II/R"/>
</dbReference>
<dbReference type="FunFam" id="2.40.50.140:FF:000100">
    <property type="entry name" value="Cell wall biogenesis protein phosphatase"/>
    <property type="match status" value="1"/>
</dbReference>
<feature type="region of interest" description="Disordered" evidence="2">
    <location>
        <begin position="634"/>
        <end position="668"/>
    </location>
</feature>
<dbReference type="PANTHER" id="PTHR23355:SF9">
    <property type="entry name" value="DIS3-LIKE EXONUCLEASE 2"/>
    <property type="match status" value="1"/>
</dbReference>
<dbReference type="SMART" id="SM00955">
    <property type="entry name" value="RNB"/>
    <property type="match status" value="1"/>
</dbReference>
<dbReference type="GO" id="GO:0003723">
    <property type="term" value="F:RNA binding"/>
    <property type="evidence" value="ECO:0007669"/>
    <property type="project" value="InterPro"/>
</dbReference>
<feature type="compositionally biased region" description="Polar residues" evidence="2">
    <location>
        <begin position="291"/>
        <end position="347"/>
    </location>
</feature>
<dbReference type="GO" id="GO:0000932">
    <property type="term" value="C:P-body"/>
    <property type="evidence" value="ECO:0007669"/>
    <property type="project" value="TreeGrafter"/>
</dbReference>
<feature type="compositionally biased region" description="Basic and acidic residues" evidence="2">
    <location>
        <begin position="640"/>
        <end position="668"/>
    </location>
</feature>
<evidence type="ECO:0000256" key="1">
    <source>
        <dbReference type="ARBA" id="ARBA00005785"/>
    </source>
</evidence>
<dbReference type="Proteomes" id="UP000324767">
    <property type="component" value="Unassembled WGS sequence"/>
</dbReference>
<dbReference type="PANTHER" id="PTHR23355">
    <property type="entry name" value="RIBONUCLEASE"/>
    <property type="match status" value="1"/>
</dbReference>
<dbReference type="Gene3D" id="2.40.50.690">
    <property type="match status" value="1"/>
</dbReference>
<dbReference type="Pfam" id="PF17877">
    <property type="entry name" value="Dis3l2_C_term"/>
    <property type="match status" value="1"/>
</dbReference>
<dbReference type="GO" id="GO:0006402">
    <property type="term" value="P:mRNA catabolic process"/>
    <property type="evidence" value="ECO:0007669"/>
    <property type="project" value="TreeGrafter"/>
</dbReference>
<feature type="compositionally biased region" description="Basic residues" evidence="2">
    <location>
        <begin position="570"/>
        <end position="581"/>
    </location>
</feature>
<evidence type="ECO:0000256" key="2">
    <source>
        <dbReference type="SAM" id="MobiDB-lite"/>
    </source>
</evidence>
<dbReference type="EMBL" id="VXIT01000008">
    <property type="protein sequence ID" value="KAA6410960.1"/>
    <property type="molecule type" value="Genomic_DNA"/>
</dbReference>
<sequence>MEQQGQSGVPGPPGRRLHIAHRRSPSEMTPMIMEQLAIQQQIELLQQQQQQIAATHQQYVNLGMIQPQQQLPSVNFTTAGGQVSMSGMAPHANAFQFPQQLQQQQLGVPMNAPTQPASHRRIQSAIPNMSMGPPPAPSSGASGSTYGDFNQQGLANQGRDSGSQRGGRGGGPPGGGHQRRHSLALPEAKRAAEIAQQKRTTSGFQFPIPGAAGASPGNPNFSVSPAESDDKGIQGQPQQPNSSGLSVRAGNRGVSGHGRSQSMAIGNGRNQSQGRGASGFQFPPPMATNDAGANTAIQSEFQRRGSQNGHARTSSRNFDGNWRPQSNSQPQMQEHQPSMGNFSQPQNPGAGVFQPGHRIRGSMNQSIGSIGSFQFPNQPQLLQLPQGQVMLQPPQMFAGQQLNPLQLNQLQALQAAQFSGQQFGLQGSQHAQPQLSAQQQQQQQRKTLFTPYLPQSSLPALLSDGKLVAGILRVNKKNRSDAYVTTNDLDADIFICGSKDRNRALEGDLVAIELLDVDEVWGQKREKEEKKKRKDITDTRTGGSSNSNDKPSRSDSGANGDSGRTEGGLRRRGSLRQRPTQKKNDDVEVEGQSLLLMEEEEVNDEQKPLYAGHVVAVIERGAGQMFSGTLGLLRPSSQATKEKQEAERQQREGSSGRHQPDRQQDKPKIVWFKPTDKRVPLIAIPTEQAPRDFVERHQDYANRIFVACIKRWPITSLHPFGTLVEQLGEMGDLKVETDALLRDNNFGPDDFSDAVLKTVGFDEWSVANESEEALAARRDFRGEKAFTIDPNGTQELDDAIHVKELGDGQVEIGIHVADVAHFIKANSLVDREAKKRGTGVYLMDRAVNMLPPRLSADICSLSPGEDRFTVSVVFKVDSASGHLLGDEPWIGKALIKSSGKLTYDEVDAVIHGNSDVKLQGASVEDIQLLNRVAQNFRESRFGSRAENIPPLRLLYQLDDENVPVEQNIFDSTPAHELIEELSHKANTFVARKIAAALPEKAFLRRQAPPNPRRLQTFADRMSRIGYDIDTTSSGTLQNSLFRVEDENMRKGMETLLVKAMQRAKYFVAGRTDPAAYTHYALNLPLYTHFTNPSRRYADIIVHRQLEVALSSNGTTDFPEDIESLAKTAEQCNTKKDSAQSAQEQSVHIESCRTMDRKRNEIGEDLISEGIVICVYESAFDVLIPEYGFEKRVHCDQLPLKKAEFRKNERVLELYWEKGVPSSAYIPEDERPKGGSGSRQTSRAAPSQHSDHAKQLLRENEEAHRRQTEIGTMSTDDVDALFDDDDDTTSEMTEMTAGVSLNPPTTADRPTQSMPPSPTRNDRGSNQTPHRTRSDPKLATSTGEAPDAKLTNKEKYLSLFKLREEGGEYIQDVTEMTRVPVILKTDLTKSPPCLTIRSMNPFAL</sequence>
<evidence type="ECO:0000259" key="3">
    <source>
        <dbReference type="SMART" id="SM00955"/>
    </source>
</evidence>
<dbReference type="InterPro" id="IPR012340">
    <property type="entry name" value="NA-bd_OB-fold"/>
</dbReference>
<dbReference type="Pfam" id="PF17849">
    <property type="entry name" value="OB_Dis3"/>
    <property type="match status" value="1"/>
</dbReference>
<gene>
    <name evidence="4" type="ORF">FRX48_05271</name>
</gene>
<dbReference type="FunFam" id="2.40.50.700:FF:000002">
    <property type="entry name" value="Cell wall biogenesis protein"/>
    <property type="match status" value="1"/>
</dbReference>
<dbReference type="InterPro" id="IPR050180">
    <property type="entry name" value="RNR_Ribonuclease"/>
</dbReference>
<comment type="similarity">
    <text evidence="1">Belongs to the RNR ribonuclease family.</text>
</comment>
<feature type="region of interest" description="Disordered" evidence="2">
    <location>
        <begin position="424"/>
        <end position="443"/>
    </location>
</feature>
<evidence type="ECO:0000313" key="4">
    <source>
        <dbReference type="EMBL" id="KAA6410960.1"/>
    </source>
</evidence>
<feature type="region of interest" description="Disordered" evidence="2">
    <location>
        <begin position="1223"/>
        <end position="1348"/>
    </location>
</feature>
<feature type="compositionally biased region" description="Polar residues" evidence="2">
    <location>
        <begin position="258"/>
        <end position="275"/>
    </location>
</feature>
<feature type="domain" description="RNB" evidence="3">
    <location>
        <begin position="777"/>
        <end position="1111"/>
    </location>
</feature>
<feature type="region of interest" description="Disordered" evidence="2">
    <location>
        <begin position="524"/>
        <end position="589"/>
    </location>
</feature>
<reference evidence="4 5" key="1">
    <citation type="submission" date="2019-09" db="EMBL/GenBank/DDBJ databases">
        <title>The hologenome of the rock-dwelling lichen Lasallia pustulata.</title>
        <authorList>
            <person name="Greshake Tzovaras B."/>
            <person name="Segers F."/>
            <person name="Bicker A."/>
            <person name="Dal Grande F."/>
            <person name="Otte J."/>
            <person name="Hankeln T."/>
            <person name="Schmitt I."/>
            <person name="Ebersberger I."/>
        </authorList>
    </citation>
    <scope>NUCLEOTIDE SEQUENCE [LARGE SCALE GENOMIC DNA]</scope>
    <source>
        <strain evidence="4">A1-1</strain>
    </source>
</reference>
<feature type="compositionally biased region" description="Polar residues" evidence="2">
    <location>
        <begin position="1301"/>
        <end position="1311"/>
    </location>
</feature>
<dbReference type="OrthoDB" id="372421at2759"/>
<dbReference type="Gene3D" id="2.40.50.700">
    <property type="match status" value="1"/>
</dbReference>
<comment type="caution">
    <text evidence="4">The sequence shown here is derived from an EMBL/GenBank/DDBJ whole genome shotgun (WGS) entry which is preliminary data.</text>
</comment>
<feature type="region of interest" description="Disordered" evidence="2">
    <location>
        <begin position="125"/>
        <end position="369"/>
    </location>
</feature>
<dbReference type="InterPro" id="IPR041505">
    <property type="entry name" value="Dis3_CSD2"/>
</dbReference>
<accession>A0A5M8PPV4</accession>
<dbReference type="Pfam" id="PF00773">
    <property type="entry name" value="RNB"/>
    <property type="match status" value="1"/>
</dbReference>
<feature type="compositionally biased region" description="Polar residues" evidence="2">
    <location>
        <begin position="235"/>
        <end position="245"/>
    </location>
</feature>
<feature type="compositionally biased region" description="Polar residues" evidence="2">
    <location>
        <begin position="145"/>
        <end position="155"/>
    </location>
</feature>
<feature type="compositionally biased region" description="Acidic residues" evidence="2">
    <location>
        <begin position="1275"/>
        <end position="1288"/>
    </location>
</feature>
<dbReference type="FunFam" id="2.40.50.690:FF:000001">
    <property type="entry name" value="Cell wall biogenesis protein"/>
    <property type="match status" value="1"/>
</dbReference>
<feature type="compositionally biased region" description="Polar residues" evidence="2">
    <location>
        <begin position="1237"/>
        <end position="1247"/>
    </location>
</feature>
<feature type="compositionally biased region" description="Basic and acidic residues" evidence="2">
    <location>
        <begin position="1248"/>
        <end position="1267"/>
    </location>
</feature>
<protein>
    <submittedName>
        <fullName evidence="4">Cell wall biogenesis phosphatase Ssd1</fullName>
    </submittedName>
</protein>
<evidence type="ECO:0000313" key="5">
    <source>
        <dbReference type="Proteomes" id="UP000324767"/>
    </source>
</evidence>
<name>A0A5M8PPV4_9LECA</name>
<dbReference type="InterPro" id="IPR041093">
    <property type="entry name" value="Dis3l2-like_C"/>
</dbReference>
<proteinExistence type="inferred from homology"/>
<organism evidence="4 5">
    <name type="scientific">Lasallia pustulata</name>
    <dbReference type="NCBI Taxonomy" id="136370"/>
    <lineage>
        <taxon>Eukaryota</taxon>
        <taxon>Fungi</taxon>
        <taxon>Dikarya</taxon>
        <taxon>Ascomycota</taxon>
        <taxon>Pezizomycotina</taxon>
        <taxon>Lecanoromycetes</taxon>
        <taxon>OSLEUM clade</taxon>
        <taxon>Umbilicariomycetidae</taxon>
        <taxon>Umbilicariales</taxon>
        <taxon>Umbilicariaceae</taxon>
        <taxon>Lasallia</taxon>
    </lineage>
</organism>